<evidence type="ECO:0000256" key="2">
    <source>
        <dbReference type="ARBA" id="ARBA00023125"/>
    </source>
</evidence>
<dbReference type="AlphaFoldDB" id="A0A8J3M3N6"/>
<evidence type="ECO:0000256" key="1">
    <source>
        <dbReference type="ARBA" id="ARBA00023015"/>
    </source>
</evidence>
<dbReference type="PANTHER" id="PTHR43537:SF44">
    <property type="entry name" value="GNTR FAMILY REGULATORY PROTEIN"/>
    <property type="match status" value="1"/>
</dbReference>
<evidence type="ECO:0000259" key="4">
    <source>
        <dbReference type="PROSITE" id="PS50949"/>
    </source>
</evidence>
<dbReference type="SUPFAM" id="SSF48008">
    <property type="entry name" value="GntR ligand-binding domain-like"/>
    <property type="match status" value="1"/>
</dbReference>
<dbReference type="Pfam" id="PF07729">
    <property type="entry name" value="FCD"/>
    <property type="match status" value="1"/>
</dbReference>
<protein>
    <submittedName>
        <fullName evidence="5">Transcriptional regulator</fullName>
    </submittedName>
</protein>
<name>A0A8J3M3N6_9MICO</name>
<dbReference type="EMBL" id="BNAI01000012">
    <property type="protein sequence ID" value="GHF26451.1"/>
    <property type="molecule type" value="Genomic_DNA"/>
</dbReference>
<dbReference type="InterPro" id="IPR008920">
    <property type="entry name" value="TF_FadR/GntR_C"/>
</dbReference>
<dbReference type="InterPro" id="IPR036388">
    <property type="entry name" value="WH-like_DNA-bd_sf"/>
</dbReference>
<dbReference type="PROSITE" id="PS50949">
    <property type="entry name" value="HTH_GNTR"/>
    <property type="match status" value="1"/>
</dbReference>
<keyword evidence="3" id="KW-0804">Transcription</keyword>
<dbReference type="InterPro" id="IPR000524">
    <property type="entry name" value="Tscrpt_reg_HTH_GntR"/>
</dbReference>
<dbReference type="SMART" id="SM00895">
    <property type="entry name" value="FCD"/>
    <property type="match status" value="1"/>
</dbReference>
<evidence type="ECO:0000256" key="3">
    <source>
        <dbReference type="ARBA" id="ARBA00023163"/>
    </source>
</evidence>
<keyword evidence="2" id="KW-0238">DNA-binding</keyword>
<dbReference type="GO" id="GO:0003700">
    <property type="term" value="F:DNA-binding transcription factor activity"/>
    <property type="evidence" value="ECO:0007669"/>
    <property type="project" value="InterPro"/>
</dbReference>
<comment type="caution">
    <text evidence="5">The sequence shown here is derived from an EMBL/GenBank/DDBJ whole genome shotgun (WGS) entry which is preliminary data.</text>
</comment>
<evidence type="ECO:0000313" key="6">
    <source>
        <dbReference type="Proteomes" id="UP000617531"/>
    </source>
</evidence>
<dbReference type="GO" id="GO:0003677">
    <property type="term" value="F:DNA binding"/>
    <property type="evidence" value="ECO:0007669"/>
    <property type="project" value="UniProtKB-KW"/>
</dbReference>
<dbReference type="Proteomes" id="UP000617531">
    <property type="component" value="Unassembled WGS sequence"/>
</dbReference>
<gene>
    <name evidence="5" type="ORF">GCM10011600_29250</name>
</gene>
<accession>A0A8J3M3N6</accession>
<feature type="domain" description="HTH gntR-type" evidence="4">
    <location>
        <begin position="7"/>
        <end position="74"/>
    </location>
</feature>
<dbReference type="SUPFAM" id="SSF46785">
    <property type="entry name" value="Winged helix' DNA-binding domain"/>
    <property type="match status" value="1"/>
</dbReference>
<keyword evidence="1" id="KW-0805">Transcription regulation</keyword>
<organism evidence="5 6">
    <name type="scientific">Pseudolysinimonas yzui</name>
    <dbReference type="NCBI Taxonomy" id="2708254"/>
    <lineage>
        <taxon>Bacteria</taxon>
        <taxon>Bacillati</taxon>
        <taxon>Actinomycetota</taxon>
        <taxon>Actinomycetes</taxon>
        <taxon>Micrococcales</taxon>
        <taxon>Microbacteriaceae</taxon>
        <taxon>Pseudolysinimonas</taxon>
    </lineage>
</organism>
<keyword evidence="6" id="KW-1185">Reference proteome</keyword>
<evidence type="ECO:0000313" key="5">
    <source>
        <dbReference type="EMBL" id="GHF26451.1"/>
    </source>
</evidence>
<dbReference type="InterPro" id="IPR011711">
    <property type="entry name" value="GntR_C"/>
</dbReference>
<sequence>MSASLPGGVFERVLNELGSAILSGEMDEGHRETVDSLVWKTGASRSVVREATRVLVSLGLLKAGRRVGLRVLGHHEWNTLHPRVVRWRLASPDRARQLSELRDLRHAVEPEAARLAALRRGDGQVTALLRATAELGDARDDPERFLHADRKVHGLVLASSGNLMFARLQGVVDEALRDRAFGPNAVAEVAHHDLTLHYLLVEAIKDQDAPRAHATSREIVERAFLD</sequence>
<dbReference type="Gene3D" id="1.10.10.10">
    <property type="entry name" value="Winged helix-like DNA-binding domain superfamily/Winged helix DNA-binding domain"/>
    <property type="match status" value="1"/>
</dbReference>
<dbReference type="InterPro" id="IPR036390">
    <property type="entry name" value="WH_DNA-bd_sf"/>
</dbReference>
<reference evidence="5" key="2">
    <citation type="submission" date="2020-09" db="EMBL/GenBank/DDBJ databases">
        <authorList>
            <person name="Sun Q."/>
            <person name="Zhou Y."/>
        </authorList>
    </citation>
    <scope>NUCLEOTIDE SEQUENCE</scope>
    <source>
        <strain evidence="5">CGMCC 1.16548</strain>
    </source>
</reference>
<dbReference type="Gene3D" id="1.20.120.530">
    <property type="entry name" value="GntR ligand-binding domain-like"/>
    <property type="match status" value="1"/>
</dbReference>
<reference evidence="5" key="1">
    <citation type="journal article" date="2014" name="Int. J. Syst. Evol. Microbiol.">
        <title>Complete genome sequence of Corynebacterium casei LMG S-19264T (=DSM 44701T), isolated from a smear-ripened cheese.</title>
        <authorList>
            <consortium name="US DOE Joint Genome Institute (JGI-PGF)"/>
            <person name="Walter F."/>
            <person name="Albersmeier A."/>
            <person name="Kalinowski J."/>
            <person name="Ruckert C."/>
        </authorList>
    </citation>
    <scope>NUCLEOTIDE SEQUENCE</scope>
    <source>
        <strain evidence="5">CGMCC 1.16548</strain>
    </source>
</reference>
<proteinExistence type="predicted"/>
<dbReference type="PANTHER" id="PTHR43537">
    <property type="entry name" value="TRANSCRIPTIONAL REGULATOR, GNTR FAMILY"/>
    <property type="match status" value="1"/>
</dbReference>